<dbReference type="PANTHER" id="PTHR13119">
    <property type="entry name" value="ZINC FINGER CCCH DOMAIN-CONTAINING PROTEI"/>
    <property type="match status" value="1"/>
</dbReference>
<dbReference type="Gene3D" id="4.10.1000.10">
    <property type="entry name" value="Zinc finger, CCCH-type"/>
    <property type="match status" value="1"/>
</dbReference>
<keyword evidence="2 6" id="KW-0479">Metal-binding</keyword>
<dbReference type="InterPro" id="IPR000571">
    <property type="entry name" value="Znf_CCCH"/>
</dbReference>
<evidence type="ECO:0000313" key="9">
    <source>
        <dbReference type="EMBL" id="CAI7996823.1"/>
    </source>
</evidence>
<gene>
    <name evidence="9" type="ORF">GBAR_LOCUS1971</name>
</gene>
<keyword evidence="1" id="KW-0597">Phosphoprotein</keyword>
<protein>
    <submittedName>
        <fullName evidence="9">Zinc finger CCCH domain-containing protein 8</fullName>
    </submittedName>
</protein>
<evidence type="ECO:0000256" key="6">
    <source>
        <dbReference type="PROSITE-ProRule" id="PRU00723"/>
    </source>
</evidence>
<dbReference type="InterPro" id="IPR045124">
    <property type="entry name" value="Su(sable)-like"/>
</dbReference>
<feature type="zinc finger region" description="C3H1-type" evidence="6">
    <location>
        <begin position="37"/>
        <end position="65"/>
    </location>
</feature>
<keyword evidence="5 6" id="KW-0862">Zinc</keyword>
<feature type="region of interest" description="Disordered" evidence="7">
    <location>
        <begin position="304"/>
        <end position="326"/>
    </location>
</feature>
<reference evidence="9" key="1">
    <citation type="submission" date="2023-03" db="EMBL/GenBank/DDBJ databases">
        <authorList>
            <person name="Steffen K."/>
            <person name="Cardenas P."/>
        </authorList>
    </citation>
    <scope>NUCLEOTIDE SEQUENCE</scope>
</reference>
<evidence type="ECO:0000313" key="10">
    <source>
        <dbReference type="Proteomes" id="UP001174909"/>
    </source>
</evidence>
<keyword evidence="10" id="KW-1185">Reference proteome</keyword>
<evidence type="ECO:0000256" key="1">
    <source>
        <dbReference type="ARBA" id="ARBA00022553"/>
    </source>
</evidence>
<feature type="domain" description="C3H1-type" evidence="8">
    <location>
        <begin position="37"/>
        <end position="65"/>
    </location>
</feature>
<dbReference type="AlphaFoldDB" id="A0AA35QY42"/>
<dbReference type="EMBL" id="CASHTH010000280">
    <property type="protein sequence ID" value="CAI7996823.1"/>
    <property type="molecule type" value="Genomic_DNA"/>
</dbReference>
<keyword evidence="4 6" id="KW-0863">Zinc-finger</keyword>
<proteinExistence type="predicted"/>
<sequence length="326" mass="35462">MCCVSNDGIPACPRREKERCKFFLQDTLTPGRTTAILPGEFPCKFFHTVSGCKNGDSCKFSHAPLTEETTELLAQVLEPARTPTKWAAPAPVLGFPPANPANAHDGVKLVHGPDAQINIRYFSTASVSDDTAAKRPSDPNLTSPLLISIPKQVLGASLVVSIPRQKLGPPFGTVRIPPPHPAPANQPQIPPHSLPRHSAPIHHYCPLTPPPHNQISALPSSLQRELHPWFPRNPDPLLISPGQSRPPYTTNPCPLFLLEDGKYLRLSLYLFPAPSGGLHNIPQVPLAQLPPPHMAAQFPAPLVREKMSPPDPTLPHEARPKEHSVV</sequence>
<evidence type="ECO:0000256" key="2">
    <source>
        <dbReference type="ARBA" id="ARBA00022723"/>
    </source>
</evidence>
<dbReference type="InterPro" id="IPR054361">
    <property type="entry name" value="Znf-CCCH_ZC3H4/6/8"/>
</dbReference>
<dbReference type="PANTHER" id="PTHR13119:SF12">
    <property type="entry name" value="PROTEIN SUPPRESSOR OF SABLE"/>
    <property type="match status" value="1"/>
</dbReference>
<evidence type="ECO:0000256" key="7">
    <source>
        <dbReference type="SAM" id="MobiDB-lite"/>
    </source>
</evidence>
<evidence type="ECO:0000256" key="4">
    <source>
        <dbReference type="ARBA" id="ARBA00022771"/>
    </source>
</evidence>
<dbReference type="InterPro" id="IPR036855">
    <property type="entry name" value="Znf_CCCH_sf"/>
</dbReference>
<organism evidence="9 10">
    <name type="scientific">Geodia barretti</name>
    <name type="common">Barrett's horny sponge</name>
    <dbReference type="NCBI Taxonomy" id="519541"/>
    <lineage>
        <taxon>Eukaryota</taxon>
        <taxon>Metazoa</taxon>
        <taxon>Porifera</taxon>
        <taxon>Demospongiae</taxon>
        <taxon>Heteroscleromorpha</taxon>
        <taxon>Tetractinellida</taxon>
        <taxon>Astrophorina</taxon>
        <taxon>Geodiidae</taxon>
        <taxon>Geodia</taxon>
    </lineage>
</organism>
<evidence type="ECO:0000259" key="8">
    <source>
        <dbReference type="PROSITE" id="PS50103"/>
    </source>
</evidence>
<dbReference type="GO" id="GO:0045892">
    <property type="term" value="P:negative regulation of DNA-templated transcription"/>
    <property type="evidence" value="ECO:0007669"/>
    <property type="project" value="InterPro"/>
</dbReference>
<dbReference type="SUPFAM" id="SSF90229">
    <property type="entry name" value="CCCH zinc finger"/>
    <property type="match status" value="1"/>
</dbReference>
<dbReference type="SMART" id="SM00356">
    <property type="entry name" value="ZnF_C3H1"/>
    <property type="match status" value="1"/>
</dbReference>
<name>A0AA35QY42_GEOBA</name>
<keyword evidence="3" id="KW-0677">Repeat</keyword>
<dbReference type="Pfam" id="PF22623">
    <property type="entry name" value="zf-CCCH_9"/>
    <property type="match status" value="1"/>
</dbReference>
<evidence type="ECO:0000256" key="5">
    <source>
        <dbReference type="ARBA" id="ARBA00022833"/>
    </source>
</evidence>
<dbReference type="Proteomes" id="UP001174909">
    <property type="component" value="Unassembled WGS sequence"/>
</dbReference>
<dbReference type="PROSITE" id="PS50103">
    <property type="entry name" value="ZF_C3H1"/>
    <property type="match status" value="1"/>
</dbReference>
<evidence type="ECO:0000256" key="3">
    <source>
        <dbReference type="ARBA" id="ARBA00022737"/>
    </source>
</evidence>
<accession>A0AA35QY42</accession>
<dbReference type="GO" id="GO:0005634">
    <property type="term" value="C:nucleus"/>
    <property type="evidence" value="ECO:0007669"/>
    <property type="project" value="TreeGrafter"/>
</dbReference>
<dbReference type="GO" id="GO:0008270">
    <property type="term" value="F:zinc ion binding"/>
    <property type="evidence" value="ECO:0007669"/>
    <property type="project" value="UniProtKB-KW"/>
</dbReference>
<comment type="caution">
    <text evidence="9">The sequence shown here is derived from an EMBL/GenBank/DDBJ whole genome shotgun (WGS) entry which is preliminary data.</text>
</comment>
<dbReference type="GO" id="GO:0003723">
    <property type="term" value="F:RNA binding"/>
    <property type="evidence" value="ECO:0007669"/>
    <property type="project" value="InterPro"/>
</dbReference>